<sequence>MKQILSQSFTPETAHMLFRQQSERPNLLPRQRNQKECDAKDLYTLIVNNNMIKEIGIINVFKEEDRESIFKNHIVNYVIQIRTDYIDYTIPKRYSEFERLYDSLPISQKNMPKFPQKKVIQTNSRKTIAKRQEMLEKFLQYLLHHLDHSLYLFLDFIKIKEQFQKGGFDQNVKMHQFSKDENALCDLLETSPKKIQPNNQAEQMILHYLWKLNETVNERGKIFQKMEKYFFGKIQQISPLLLKVLLIGDDERELQGIMQMLSIQTNDMQSHISCINGFQFFRKILEYDYNPNAEQAIKLFTEISIKQFRTMAIQSHICGQQKLCKQDSLTILHKYIQQNQLKNQMINYLLVDDEAIREYDSYVQKQVNKMNDEVKQIRDSNENLQELLPTKSNSIEHAILEQEPTLEQLVEISQMNLNWKFVQECGRHTMYHLQGQFIKTVHPIECPIDKAIQIFTDLKQQWFHGMLQKDVLEKVDDYRSVIVEYYVWEDKSTFKKMAFISDQEILKINDSTYQITIVPNNKQLPIHYKLKCDQKGQKMSLILIKSIQSNHTEVVIYQNIMDLTFRNALAPVILKEIPWFNHAITKLKALL</sequence>
<reference evidence="2" key="1">
    <citation type="submission" date="2021-01" db="EMBL/GenBank/DDBJ databases">
        <authorList>
            <consortium name="Genoscope - CEA"/>
            <person name="William W."/>
        </authorList>
    </citation>
    <scope>NUCLEOTIDE SEQUENCE</scope>
</reference>
<keyword evidence="3" id="KW-1185">Reference proteome</keyword>
<dbReference type="OMA" id="MAFISDQ"/>
<dbReference type="OrthoDB" id="294460at2759"/>
<dbReference type="CDD" id="cd06093">
    <property type="entry name" value="PX_domain"/>
    <property type="match status" value="1"/>
</dbReference>
<proteinExistence type="predicted"/>
<dbReference type="EMBL" id="CAJJDP010000024">
    <property type="protein sequence ID" value="CAD8150688.1"/>
    <property type="molecule type" value="Genomic_DNA"/>
</dbReference>
<evidence type="ECO:0000259" key="1">
    <source>
        <dbReference type="PROSITE" id="PS50195"/>
    </source>
</evidence>
<dbReference type="SMART" id="SM00312">
    <property type="entry name" value="PX"/>
    <property type="match status" value="1"/>
</dbReference>
<evidence type="ECO:0000313" key="2">
    <source>
        <dbReference type="EMBL" id="CAD8150688.1"/>
    </source>
</evidence>
<dbReference type="PROSITE" id="PS50195">
    <property type="entry name" value="PX"/>
    <property type="match status" value="1"/>
</dbReference>
<name>A0A8S1TFE9_PAROT</name>
<dbReference type="Proteomes" id="UP000683925">
    <property type="component" value="Unassembled WGS sequence"/>
</dbReference>
<gene>
    <name evidence="2" type="ORF">POCTA_138.1.T0240069</name>
</gene>
<feature type="domain" description="PX" evidence="1">
    <location>
        <begin position="55"/>
        <end position="194"/>
    </location>
</feature>
<accession>A0A8S1TFE9</accession>
<comment type="caution">
    <text evidence="2">The sequence shown here is derived from an EMBL/GenBank/DDBJ whole genome shotgun (WGS) entry which is preliminary data.</text>
</comment>
<dbReference type="InterPro" id="IPR001683">
    <property type="entry name" value="PX_dom"/>
</dbReference>
<dbReference type="GO" id="GO:0035091">
    <property type="term" value="F:phosphatidylinositol binding"/>
    <property type="evidence" value="ECO:0007669"/>
    <property type="project" value="InterPro"/>
</dbReference>
<evidence type="ECO:0000313" key="3">
    <source>
        <dbReference type="Proteomes" id="UP000683925"/>
    </source>
</evidence>
<dbReference type="Pfam" id="PF00787">
    <property type="entry name" value="PX"/>
    <property type="match status" value="1"/>
</dbReference>
<protein>
    <recommendedName>
        <fullName evidence="1">PX domain-containing protein</fullName>
    </recommendedName>
</protein>
<organism evidence="2 3">
    <name type="scientific">Paramecium octaurelia</name>
    <dbReference type="NCBI Taxonomy" id="43137"/>
    <lineage>
        <taxon>Eukaryota</taxon>
        <taxon>Sar</taxon>
        <taxon>Alveolata</taxon>
        <taxon>Ciliophora</taxon>
        <taxon>Intramacronucleata</taxon>
        <taxon>Oligohymenophorea</taxon>
        <taxon>Peniculida</taxon>
        <taxon>Parameciidae</taxon>
        <taxon>Paramecium</taxon>
    </lineage>
</organism>
<dbReference type="AlphaFoldDB" id="A0A8S1TFE9"/>